<reference evidence="2" key="1">
    <citation type="submission" date="2018-10" db="EMBL/GenBank/DDBJ databases">
        <authorList>
            <person name="Hariharan J."/>
            <person name="Choudoir M.J."/>
            <person name="Diebold P."/>
            <person name="Panke-Buisse K."/>
            <person name="Campbell A.N."/>
            <person name="Buckley D.H."/>
        </authorList>
    </citation>
    <scope>NUCLEOTIDE SEQUENCE</scope>
    <source>
        <strain evidence="2">Gb1</strain>
    </source>
</reference>
<feature type="transmembrane region" description="Helical" evidence="1">
    <location>
        <begin position="90"/>
        <end position="113"/>
    </location>
</feature>
<feature type="transmembrane region" description="Helical" evidence="1">
    <location>
        <begin position="54"/>
        <end position="78"/>
    </location>
</feature>
<keyword evidence="1" id="KW-0472">Membrane</keyword>
<dbReference type="AlphaFoldDB" id="A0A652KS24"/>
<keyword evidence="1" id="KW-0812">Transmembrane</keyword>
<gene>
    <name evidence="2" type="ORF">EAO74_10280</name>
</gene>
<name>A0A652KS24_9ACTN</name>
<proteinExistence type="predicted"/>
<evidence type="ECO:0000256" key="1">
    <source>
        <dbReference type="SAM" id="Phobius"/>
    </source>
</evidence>
<comment type="caution">
    <text evidence="2">The sequence shown here is derived from an EMBL/GenBank/DDBJ whole genome shotgun (WGS) entry which is preliminary data.</text>
</comment>
<sequence>MGMEQKDTQENPAKAAWVPAILSAVIALVVWSSSRRTGIHLGGGFEGEGEDLSVLWTELPFVVLAAGVLPVAVWLLTVRLLRRIVGRGSLVMIAAAAAVGVTLLYAVGLYVWADQLHPAYVRSLGSHLHL</sequence>
<evidence type="ECO:0000313" key="2">
    <source>
        <dbReference type="EMBL" id="TXS26525.1"/>
    </source>
</evidence>
<accession>A0A652KS24</accession>
<dbReference type="EMBL" id="RDBM01000035">
    <property type="protein sequence ID" value="TXS26525.1"/>
    <property type="molecule type" value="Genomic_DNA"/>
</dbReference>
<feature type="transmembrane region" description="Helical" evidence="1">
    <location>
        <begin position="15"/>
        <end position="34"/>
    </location>
</feature>
<organism evidence="2">
    <name type="scientific">Streptomyces sp. gb1(2016)</name>
    <dbReference type="NCBI Taxonomy" id="1828321"/>
    <lineage>
        <taxon>Bacteria</taxon>
        <taxon>Bacillati</taxon>
        <taxon>Actinomycetota</taxon>
        <taxon>Actinomycetes</taxon>
        <taxon>Kitasatosporales</taxon>
        <taxon>Streptomycetaceae</taxon>
        <taxon>Streptomyces</taxon>
    </lineage>
</organism>
<protein>
    <submittedName>
        <fullName evidence="2">Uncharacterized protein</fullName>
    </submittedName>
</protein>
<keyword evidence="1" id="KW-1133">Transmembrane helix</keyword>